<evidence type="ECO:0000256" key="7">
    <source>
        <dbReference type="ARBA" id="ARBA00022989"/>
    </source>
</evidence>
<evidence type="ECO:0000313" key="16">
    <source>
        <dbReference type="RefSeq" id="XP_035668650.1"/>
    </source>
</evidence>
<name>A0A9J7KRI2_BRAFL</name>
<evidence type="ECO:0000256" key="10">
    <source>
        <dbReference type="ARBA" id="ARBA00023180"/>
    </source>
</evidence>
<dbReference type="GeneID" id="118410864"/>
<evidence type="ECO:0000256" key="2">
    <source>
        <dbReference type="ARBA" id="ARBA00006003"/>
    </source>
</evidence>
<proteinExistence type="inferred from homology"/>
<keyword evidence="6" id="KW-0735">Signal-anchor</keyword>
<evidence type="ECO:0000313" key="13">
    <source>
        <dbReference type="RefSeq" id="XP_035668625.1"/>
    </source>
</evidence>
<dbReference type="RefSeq" id="XP_035668650.1">
    <property type="nucleotide sequence ID" value="XM_035812757.1"/>
</dbReference>
<organism evidence="12 14">
    <name type="scientific">Branchiostoma floridae</name>
    <name type="common">Florida lancelet</name>
    <name type="synonym">Amphioxus</name>
    <dbReference type="NCBI Taxonomy" id="7739"/>
    <lineage>
        <taxon>Eukaryota</taxon>
        <taxon>Metazoa</taxon>
        <taxon>Chordata</taxon>
        <taxon>Cephalochordata</taxon>
        <taxon>Leptocardii</taxon>
        <taxon>Amphioxiformes</taxon>
        <taxon>Branchiostomatidae</taxon>
        <taxon>Branchiostoma</taxon>
    </lineage>
</organism>
<sequence>MEPSIRWSTPCKTGRRLRCTAVCVFLLSTLYILLPFNLSREILQATDAVPTPTAQSGQGSAQLSGNLAAATIEINRIHNHSLDDYAAAQPTRHWVFGNLAPDSAWQFNVKAMREVRNITTRRLNLGTRLQEHRWGNVTNYTALPIGHYNTCAVVGNSGVLLGSRCGPEIDSKDYVIRIDLPVLRGFQRDVGGRTNMTVLNLKTPLRLAQSSRFKNRSQDVYESRLRDVKDSILLADPRARKNIINALGAYKMPFTVLITENQLRTGTMSIASQIANRKMKGTATIGLVSVLLMTTFCDHSYMYGFFPFMKDVNNVTVPYHYYPHDNVYPPMENKFDELHKVDQEYELHKDLHRRGVLKMQLGPCEKH</sequence>
<dbReference type="OMA" id="QRSITIC"/>
<keyword evidence="9 11" id="KW-0472">Membrane</keyword>
<dbReference type="GO" id="GO:0009311">
    <property type="term" value="P:oligosaccharide metabolic process"/>
    <property type="evidence" value="ECO:0000318"/>
    <property type="project" value="GO_Central"/>
</dbReference>
<evidence type="ECO:0000256" key="3">
    <source>
        <dbReference type="ARBA" id="ARBA00022676"/>
    </source>
</evidence>
<evidence type="ECO:0000256" key="5">
    <source>
        <dbReference type="ARBA" id="ARBA00022692"/>
    </source>
</evidence>
<reference evidence="12" key="1">
    <citation type="journal article" date="2020" name="Nat. Ecol. Evol.">
        <title>Deeply conserved synteny resolves early events in vertebrate evolution.</title>
        <authorList>
            <person name="Simakov O."/>
            <person name="Marletaz F."/>
            <person name="Yue J.X."/>
            <person name="O'Connell B."/>
            <person name="Jenkins J."/>
            <person name="Brandt A."/>
            <person name="Calef R."/>
            <person name="Tung C.H."/>
            <person name="Huang T.K."/>
            <person name="Schmutz J."/>
            <person name="Satoh N."/>
            <person name="Yu J.K."/>
            <person name="Putnam N.H."/>
            <person name="Green R.E."/>
            <person name="Rokhsar D.S."/>
        </authorList>
    </citation>
    <scope>NUCLEOTIDE SEQUENCE [LARGE SCALE GENOMIC DNA]</scope>
    <source>
        <strain evidence="12">S238N-H82</strain>
    </source>
</reference>
<dbReference type="PANTHER" id="PTHR11987">
    <property type="entry name" value="ALPHA-2,8-SIALYLTRANSFERASE"/>
    <property type="match status" value="1"/>
</dbReference>
<dbReference type="PANTHER" id="PTHR11987:SF53">
    <property type="entry name" value="ALPHA-2,8-SIALYLTRANSFERASE 8F-LIKE"/>
    <property type="match status" value="1"/>
</dbReference>
<evidence type="ECO:0000256" key="9">
    <source>
        <dbReference type="ARBA" id="ARBA00023136"/>
    </source>
</evidence>
<evidence type="ECO:0000256" key="11">
    <source>
        <dbReference type="SAM" id="Phobius"/>
    </source>
</evidence>
<accession>A0A9J7KRI2</accession>
<dbReference type="RefSeq" id="XP_035668642.1">
    <property type="nucleotide sequence ID" value="XM_035812749.1"/>
</dbReference>
<keyword evidence="8" id="KW-0333">Golgi apparatus</keyword>
<keyword evidence="3" id="KW-0328">Glycosyltransferase</keyword>
<evidence type="ECO:0000256" key="6">
    <source>
        <dbReference type="ARBA" id="ARBA00022968"/>
    </source>
</evidence>
<dbReference type="GO" id="GO:0006491">
    <property type="term" value="P:N-glycan processing"/>
    <property type="evidence" value="ECO:0000318"/>
    <property type="project" value="GO_Central"/>
</dbReference>
<keyword evidence="7 11" id="KW-1133">Transmembrane helix</keyword>
<dbReference type="OrthoDB" id="10264956at2759"/>
<reference evidence="13 14" key="2">
    <citation type="submission" date="2025-04" db="UniProtKB">
        <authorList>
            <consortium name="RefSeq"/>
        </authorList>
    </citation>
    <scope>IDENTIFICATION</scope>
    <source>
        <strain evidence="13 14">S238N-H82</strain>
        <tissue evidence="13 14">Testes</tissue>
    </source>
</reference>
<protein>
    <submittedName>
        <fullName evidence="13 14">CMP-N-acetylneuraminate-poly-alpha-2, 8-sialyltransferase-like isoform X1</fullName>
    </submittedName>
</protein>
<dbReference type="Gene3D" id="3.90.1480.20">
    <property type="entry name" value="Glycosyl transferase family 29"/>
    <property type="match status" value="1"/>
</dbReference>
<feature type="transmembrane region" description="Helical" evidence="11">
    <location>
        <begin position="21"/>
        <end position="38"/>
    </location>
</feature>
<dbReference type="InterPro" id="IPR038578">
    <property type="entry name" value="GT29-like_sf"/>
</dbReference>
<dbReference type="RefSeq" id="XP_035668633.1">
    <property type="nucleotide sequence ID" value="XM_035812740.1"/>
</dbReference>
<evidence type="ECO:0000313" key="14">
    <source>
        <dbReference type="RefSeq" id="XP_035668633.1"/>
    </source>
</evidence>
<keyword evidence="12" id="KW-1185">Reference proteome</keyword>
<dbReference type="AlphaFoldDB" id="A0A9J7KRI2"/>
<evidence type="ECO:0000256" key="8">
    <source>
        <dbReference type="ARBA" id="ARBA00023034"/>
    </source>
</evidence>
<keyword evidence="10" id="KW-0325">Glycoprotein</keyword>
<dbReference type="RefSeq" id="XP_035668625.1">
    <property type="nucleotide sequence ID" value="XM_035812732.1"/>
</dbReference>
<dbReference type="GO" id="GO:0000139">
    <property type="term" value="C:Golgi membrane"/>
    <property type="evidence" value="ECO:0007669"/>
    <property type="project" value="UniProtKB-SubCell"/>
</dbReference>
<dbReference type="InterPro" id="IPR050943">
    <property type="entry name" value="Glycosyltr_29_Sialyltrsf"/>
</dbReference>
<dbReference type="Proteomes" id="UP000001554">
    <property type="component" value="Chromosome 1"/>
</dbReference>
<keyword evidence="4" id="KW-0808">Transferase</keyword>
<dbReference type="InterPro" id="IPR001675">
    <property type="entry name" value="Glyco_trans_29"/>
</dbReference>
<dbReference type="KEGG" id="bfo:118410864"/>
<evidence type="ECO:0000313" key="15">
    <source>
        <dbReference type="RefSeq" id="XP_035668642.1"/>
    </source>
</evidence>
<comment type="subcellular location">
    <subcellularLocation>
        <location evidence="1">Golgi apparatus membrane</location>
        <topology evidence="1">Single-pass type II membrane protein</topology>
    </subcellularLocation>
</comment>
<evidence type="ECO:0000256" key="4">
    <source>
        <dbReference type="ARBA" id="ARBA00022679"/>
    </source>
</evidence>
<dbReference type="GO" id="GO:0003828">
    <property type="term" value="F:alpha-N-acetylneuraminate alpha-2,8-sialyltransferase activity"/>
    <property type="evidence" value="ECO:0000318"/>
    <property type="project" value="GO_Central"/>
</dbReference>
<dbReference type="Pfam" id="PF00777">
    <property type="entry name" value="Glyco_transf_29"/>
    <property type="match status" value="1"/>
</dbReference>
<evidence type="ECO:0000256" key="1">
    <source>
        <dbReference type="ARBA" id="ARBA00004323"/>
    </source>
</evidence>
<gene>
    <name evidence="13 14 15 16" type="primary">LOC118410864</name>
</gene>
<comment type="similarity">
    <text evidence="2">Belongs to the glycosyltransferase 29 family.</text>
</comment>
<evidence type="ECO:0000313" key="12">
    <source>
        <dbReference type="Proteomes" id="UP000001554"/>
    </source>
</evidence>
<dbReference type="CDD" id="cd23963">
    <property type="entry name" value="GT29_ST8SIA"/>
    <property type="match status" value="1"/>
</dbReference>
<keyword evidence="5 11" id="KW-0812">Transmembrane</keyword>